<keyword evidence="2" id="KW-0812">Transmembrane</keyword>
<dbReference type="InterPro" id="IPR029044">
    <property type="entry name" value="Nucleotide-diphossugar_trans"/>
</dbReference>
<dbReference type="OrthoDB" id="9802987at2"/>
<dbReference type="STRING" id="454006.SAMN05421825_0470"/>
<dbReference type="Proteomes" id="UP000199203">
    <property type="component" value="Unassembled WGS sequence"/>
</dbReference>
<keyword evidence="4" id="KW-1185">Reference proteome</keyword>
<dbReference type="GO" id="GO:0000030">
    <property type="term" value="F:mannosyltransferase activity"/>
    <property type="evidence" value="ECO:0007669"/>
    <property type="project" value="TreeGrafter"/>
</dbReference>
<evidence type="ECO:0000256" key="2">
    <source>
        <dbReference type="SAM" id="Phobius"/>
    </source>
</evidence>
<dbReference type="InterPro" id="IPR007577">
    <property type="entry name" value="GlycoTrfase_DXD_sugar-bd_CS"/>
</dbReference>
<proteinExistence type="predicted"/>
<keyword evidence="2" id="KW-1133">Transmembrane helix</keyword>
<dbReference type="Gene3D" id="3.90.550.20">
    <property type="match status" value="1"/>
</dbReference>
<dbReference type="AlphaFoldDB" id="A0A1G7GHD2"/>
<evidence type="ECO:0000256" key="1">
    <source>
        <dbReference type="ARBA" id="ARBA00022679"/>
    </source>
</evidence>
<accession>A0A1G7GHD2</accession>
<dbReference type="GO" id="GO:0051999">
    <property type="term" value="P:mannosyl-inositol phosphorylceramide biosynthetic process"/>
    <property type="evidence" value="ECO:0007669"/>
    <property type="project" value="TreeGrafter"/>
</dbReference>
<dbReference type="PANTHER" id="PTHR32385">
    <property type="entry name" value="MANNOSYL PHOSPHORYLINOSITOL CERAMIDE SYNTHASE"/>
    <property type="match status" value="1"/>
</dbReference>
<dbReference type="RefSeq" id="WP_089871027.1">
    <property type="nucleotide sequence ID" value="NZ_FNBH01000001.1"/>
</dbReference>
<keyword evidence="2" id="KW-0472">Membrane</keyword>
<gene>
    <name evidence="3" type="ORF">SAMN05421825_0470</name>
</gene>
<dbReference type="EMBL" id="FNBH01000001">
    <property type="protein sequence ID" value="SDE87568.1"/>
    <property type="molecule type" value="Genomic_DNA"/>
</dbReference>
<dbReference type="SUPFAM" id="SSF53448">
    <property type="entry name" value="Nucleotide-diphospho-sugar transferases"/>
    <property type="match status" value="1"/>
</dbReference>
<dbReference type="Pfam" id="PF04488">
    <property type="entry name" value="Gly_transf_sug"/>
    <property type="match status" value="1"/>
</dbReference>
<protein>
    <submittedName>
        <fullName evidence="3">Glycosyltransferase sugar-binding region containing DXD motif-containing protein</fullName>
    </submittedName>
</protein>
<keyword evidence="1 3" id="KW-0808">Transferase</keyword>
<evidence type="ECO:0000313" key="3">
    <source>
        <dbReference type="EMBL" id="SDE87568.1"/>
    </source>
</evidence>
<dbReference type="InterPro" id="IPR051706">
    <property type="entry name" value="Glycosyltransferase_domain"/>
</dbReference>
<dbReference type="PANTHER" id="PTHR32385:SF15">
    <property type="entry name" value="INOSITOL PHOSPHOCERAMIDE MANNOSYLTRANSFERASE 1"/>
    <property type="match status" value="1"/>
</dbReference>
<reference evidence="4" key="1">
    <citation type="submission" date="2016-10" db="EMBL/GenBank/DDBJ databases">
        <authorList>
            <person name="Varghese N."/>
            <person name="Submissions S."/>
        </authorList>
    </citation>
    <scope>NUCLEOTIDE SEQUENCE [LARGE SCALE GENOMIC DNA]</scope>
    <source>
        <strain evidence="4">DSM 19684</strain>
    </source>
</reference>
<evidence type="ECO:0000313" key="4">
    <source>
        <dbReference type="Proteomes" id="UP000199203"/>
    </source>
</evidence>
<name>A0A1G7GHD2_9FLAO</name>
<feature type="transmembrane region" description="Helical" evidence="2">
    <location>
        <begin position="233"/>
        <end position="252"/>
    </location>
</feature>
<dbReference type="GO" id="GO:0016020">
    <property type="term" value="C:membrane"/>
    <property type="evidence" value="ECO:0007669"/>
    <property type="project" value="GOC"/>
</dbReference>
<organism evidence="3 4">
    <name type="scientific">Epilithonimonas hungarica</name>
    <dbReference type="NCBI Taxonomy" id="454006"/>
    <lineage>
        <taxon>Bacteria</taxon>
        <taxon>Pseudomonadati</taxon>
        <taxon>Bacteroidota</taxon>
        <taxon>Flavobacteriia</taxon>
        <taxon>Flavobacteriales</taxon>
        <taxon>Weeksellaceae</taxon>
        <taxon>Chryseobacterium group</taxon>
        <taxon>Epilithonimonas</taxon>
    </lineage>
</organism>
<sequence length="261" mass="30609">MADSIPKIIHYCWLSGDPFPSKIRKCIDSWKKYLPDYEIRLWDTQSFDLESSPWVKEAFQQKKYAFAADYIRLYALYNEGGIYLDSDVEVVKSFDDLLKLPYFACTEGENIIEAGAFGAVKGQSWIKNCLDYYEGRHFIKQDNILDTWPLPQIMMKEIKKQYTPEVLERQLYFEKISNYQKEKRFYMLPKVYFCAKDMGTGVITKTNETYCIHHFEMSWIPKSQTFLPNLKRLLIRIFGVGAVGGIVKVFALKNIKDKLAK</sequence>